<organism evidence="5 6">
    <name type="scientific">Onchocerca flexuosa</name>
    <dbReference type="NCBI Taxonomy" id="387005"/>
    <lineage>
        <taxon>Eukaryota</taxon>
        <taxon>Metazoa</taxon>
        <taxon>Ecdysozoa</taxon>
        <taxon>Nematoda</taxon>
        <taxon>Chromadorea</taxon>
        <taxon>Rhabditida</taxon>
        <taxon>Spirurina</taxon>
        <taxon>Spiruromorpha</taxon>
        <taxon>Filarioidea</taxon>
        <taxon>Onchocercidae</taxon>
        <taxon>Onchocerca</taxon>
    </lineage>
</organism>
<feature type="domain" description="Prolyl 4-hydroxylase N-terminal" evidence="4">
    <location>
        <begin position="35"/>
        <end position="126"/>
    </location>
</feature>
<accession>A0A238BLK4</accession>
<dbReference type="Pfam" id="PF08336">
    <property type="entry name" value="P4Ha_N"/>
    <property type="match status" value="1"/>
</dbReference>
<reference evidence="5 6" key="1">
    <citation type="submission" date="2015-12" db="EMBL/GenBank/DDBJ databases">
        <title>Draft genome of the nematode, Onchocerca flexuosa.</title>
        <authorList>
            <person name="Mitreva M."/>
        </authorList>
    </citation>
    <scope>NUCLEOTIDE SEQUENCE [LARGE SCALE GENOMIC DNA]</scope>
    <source>
        <strain evidence="5">Red Deer</strain>
    </source>
</reference>
<name>A0A238BLK4_9BILA</name>
<protein>
    <submittedName>
        <fullName evidence="5">Prolyl 4-Hydroxylase alpha-subunit, region</fullName>
    </submittedName>
</protein>
<gene>
    <name evidence="5" type="ORF">X798_06683</name>
</gene>
<dbReference type="AlphaFoldDB" id="A0A238BLK4"/>
<evidence type="ECO:0000256" key="2">
    <source>
        <dbReference type="ARBA" id="ARBA00022896"/>
    </source>
</evidence>
<dbReference type="Gene3D" id="6.10.140.1460">
    <property type="match status" value="1"/>
</dbReference>
<evidence type="ECO:0000256" key="1">
    <source>
        <dbReference type="ARBA" id="ARBA00022723"/>
    </source>
</evidence>
<dbReference type="GO" id="GO:0031418">
    <property type="term" value="F:L-ascorbic acid binding"/>
    <property type="evidence" value="ECO:0007669"/>
    <property type="project" value="UniProtKB-KW"/>
</dbReference>
<dbReference type="GO" id="GO:0005783">
    <property type="term" value="C:endoplasmic reticulum"/>
    <property type="evidence" value="ECO:0007669"/>
    <property type="project" value="InterPro"/>
</dbReference>
<dbReference type="PANTHER" id="PTHR10869">
    <property type="entry name" value="PROLYL 4-HYDROXYLASE ALPHA SUBUNIT"/>
    <property type="match status" value="1"/>
</dbReference>
<sequence>MSRLSSRKMISWTVLNVFLLIATVSTEFYTSLIMLKTIIGAERDIPIMINNYVKKESGKLDYLKKFVQEIKEHSEKAIRYDKQTIKHPVNAFLMMKEMITHWNKIVKIMRSNSADDAIRNMTRQKTIIKRINYPTELLFDVGNIFCILLYPNHPRAKNNIKIYEDLLEHDGVQHIDMRRDIPPINNVRDEKNDLDEGVKLTYEALCREEVPVAAKTHWYCYYKIDHPYLRLAPFKVEIVRQNPLIVLIYDIMSDEETRIIQMLAVPKALILCLTLDNEFILFSWDNEFILSTFLKSMKHEIIERIDRRLELATNLGIKTAENLKVHNYGIGGYFGPHFDTTLISVTFAIVLSPSSCFYAAMRYFFFQVLLQNAL</sequence>
<dbReference type="EMBL" id="KZ270138">
    <property type="protein sequence ID" value="OZC06329.1"/>
    <property type="molecule type" value="Genomic_DNA"/>
</dbReference>
<dbReference type="Gene3D" id="2.60.120.620">
    <property type="entry name" value="q2cbj1_9rhob like domain"/>
    <property type="match status" value="1"/>
</dbReference>
<keyword evidence="3" id="KW-0408">Iron</keyword>
<dbReference type="OrthoDB" id="5850448at2759"/>
<keyword evidence="2" id="KW-0847">Vitamin C</keyword>
<evidence type="ECO:0000313" key="6">
    <source>
        <dbReference type="Proteomes" id="UP000242913"/>
    </source>
</evidence>
<proteinExistence type="predicted"/>
<keyword evidence="6" id="KW-1185">Reference proteome</keyword>
<evidence type="ECO:0000259" key="4">
    <source>
        <dbReference type="Pfam" id="PF08336"/>
    </source>
</evidence>
<dbReference type="InterPro" id="IPR013547">
    <property type="entry name" value="P4H_N"/>
</dbReference>
<dbReference type="GO" id="GO:0046872">
    <property type="term" value="F:metal ion binding"/>
    <property type="evidence" value="ECO:0007669"/>
    <property type="project" value="UniProtKB-KW"/>
</dbReference>
<keyword evidence="1" id="KW-0479">Metal-binding</keyword>
<evidence type="ECO:0000313" key="5">
    <source>
        <dbReference type="EMBL" id="OZC06329.1"/>
    </source>
</evidence>
<dbReference type="Proteomes" id="UP000242913">
    <property type="component" value="Unassembled WGS sequence"/>
</dbReference>
<dbReference type="GO" id="GO:0004656">
    <property type="term" value="F:procollagen-proline 4-dioxygenase activity"/>
    <property type="evidence" value="ECO:0007669"/>
    <property type="project" value="InterPro"/>
</dbReference>
<dbReference type="PANTHER" id="PTHR10869:SF244">
    <property type="entry name" value="PROLYL 4-HYDROXYLASE SUBUNIT ALPHA-2"/>
    <property type="match status" value="1"/>
</dbReference>
<dbReference type="InterPro" id="IPR045054">
    <property type="entry name" value="P4HA-like"/>
</dbReference>
<evidence type="ECO:0000256" key="3">
    <source>
        <dbReference type="ARBA" id="ARBA00023004"/>
    </source>
</evidence>